<comment type="cofactor">
    <cofactor evidence="1">
        <name>Mg(2+)</name>
        <dbReference type="ChEBI" id="CHEBI:18420"/>
    </cofactor>
</comment>
<evidence type="ECO:0000256" key="7">
    <source>
        <dbReference type="ARBA" id="ARBA00022827"/>
    </source>
</evidence>
<comment type="catalytic activity">
    <reaction evidence="10 11">
        <text>L-threonyl-[protein] + FAD = FMN-L-threonyl-[protein] + AMP + H(+)</text>
        <dbReference type="Rhea" id="RHEA:36847"/>
        <dbReference type="Rhea" id="RHEA-COMP:11060"/>
        <dbReference type="Rhea" id="RHEA-COMP:11061"/>
        <dbReference type="ChEBI" id="CHEBI:15378"/>
        <dbReference type="ChEBI" id="CHEBI:30013"/>
        <dbReference type="ChEBI" id="CHEBI:57692"/>
        <dbReference type="ChEBI" id="CHEBI:74257"/>
        <dbReference type="ChEBI" id="CHEBI:456215"/>
        <dbReference type="EC" id="2.7.1.180"/>
    </reaction>
</comment>
<dbReference type="Pfam" id="PF02424">
    <property type="entry name" value="ApbE"/>
    <property type="match status" value="1"/>
</dbReference>
<evidence type="ECO:0000256" key="1">
    <source>
        <dbReference type="ARBA" id="ARBA00001946"/>
    </source>
</evidence>
<evidence type="ECO:0000256" key="5">
    <source>
        <dbReference type="ARBA" id="ARBA00022679"/>
    </source>
</evidence>
<dbReference type="InterPro" id="IPR006311">
    <property type="entry name" value="TAT_signal"/>
</dbReference>
<evidence type="ECO:0000256" key="4">
    <source>
        <dbReference type="ARBA" id="ARBA00022630"/>
    </source>
</evidence>
<dbReference type="PROSITE" id="PS51318">
    <property type="entry name" value="TAT"/>
    <property type="match status" value="1"/>
</dbReference>
<feature type="chain" id="PRO_5047176183" description="FAD:protein FMN transferase" evidence="12">
    <location>
        <begin position="36"/>
        <end position="335"/>
    </location>
</feature>
<evidence type="ECO:0000313" key="14">
    <source>
        <dbReference type="Proteomes" id="UP001300261"/>
    </source>
</evidence>
<protein>
    <recommendedName>
        <fullName evidence="3 11">FAD:protein FMN transferase</fullName>
        <ecNumber evidence="2 11">2.7.1.180</ecNumber>
    </recommendedName>
    <alternativeName>
        <fullName evidence="9 11">Flavin transferase</fullName>
    </alternativeName>
</protein>
<dbReference type="EC" id="2.7.1.180" evidence="2 11"/>
<accession>A0ABT3R682</accession>
<dbReference type="Gene3D" id="3.10.520.10">
    <property type="entry name" value="ApbE-like domains"/>
    <property type="match status" value="1"/>
</dbReference>
<evidence type="ECO:0000256" key="2">
    <source>
        <dbReference type="ARBA" id="ARBA00011955"/>
    </source>
</evidence>
<dbReference type="PANTHER" id="PTHR30040:SF2">
    <property type="entry name" value="FAD:PROTEIN FMN TRANSFERASE"/>
    <property type="match status" value="1"/>
</dbReference>
<evidence type="ECO:0000256" key="11">
    <source>
        <dbReference type="PIRNR" id="PIRNR006268"/>
    </source>
</evidence>
<keyword evidence="8 11" id="KW-0460">Magnesium</keyword>
<dbReference type="InterPro" id="IPR024932">
    <property type="entry name" value="ApbE"/>
</dbReference>
<reference evidence="13 14" key="1">
    <citation type="journal article" date="2016" name="Int. J. Syst. Evol. Microbiol.">
        <title>Labrenzia salina sp. nov., isolated from the rhizosphere of the halophyte Arthrocnemum macrostachyum.</title>
        <authorList>
            <person name="Camacho M."/>
            <person name="Redondo-Gomez S."/>
            <person name="Rodriguez-Llorente I."/>
            <person name="Rohde M."/>
            <person name="Sproer C."/>
            <person name="Schumann P."/>
            <person name="Klenk H.P."/>
            <person name="Montero-Calasanz M.D.C."/>
        </authorList>
    </citation>
    <scope>NUCLEOTIDE SEQUENCE [LARGE SCALE GENOMIC DNA]</scope>
    <source>
        <strain evidence="13 14">DSM 29163</strain>
    </source>
</reference>
<dbReference type="EMBL" id="JAPEVI010000003">
    <property type="protein sequence ID" value="MCX2724667.1"/>
    <property type="molecule type" value="Genomic_DNA"/>
</dbReference>
<dbReference type="Proteomes" id="UP001300261">
    <property type="component" value="Unassembled WGS sequence"/>
</dbReference>
<keyword evidence="5 11" id="KW-0808">Transferase</keyword>
<keyword evidence="6 11" id="KW-0479">Metal-binding</keyword>
<organism evidence="13 14">
    <name type="scientific">Roseibium salinum</name>
    <dbReference type="NCBI Taxonomy" id="1604349"/>
    <lineage>
        <taxon>Bacteria</taxon>
        <taxon>Pseudomonadati</taxon>
        <taxon>Pseudomonadota</taxon>
        <taxon>Alphaproteobacteria</taxon>
        <taxon>Hyphomicrobiales</taxon>
        <taxon>Stappiaceae</taxon>
        <taxon>Roseibium</taxon>
    </lineage>
</organism>
<evidence type="ECO:0000256" key="12">
    <source>
        <dbReference type="SAM" id="SignalP"/>
    </source>
</evidence>
<evidence type="ECO:0000256" key="3">
    <source>
        <dbReference type="ARBA" id="ARBA00016337"/>
    </source>
</evidence>
<keyword evidence="14" id="KW-1185">Reference proteome</keyword>
<keyword evidence="12" id="KW-0732">Signal</keyword>
<evidence type="ECO:0000256" key="9">
    <source>
        <dbReference type="ARBA" id="ARBA00031306"/>
    </source>
</evidence>
<evidence type="ECO:0000256" key="8">
    <source>
        <dbReference type="ARBA" id="ARBA00022842"/>
    </source>
</evidence>
<name>A0ABT3R682_9HYPH</name>
<dbReference type="PIRSF" id="PIRSF006268">
    <property type="entry name" value="ApbE"/>
    <property type="match status" value="1"/>
</dbReference>
<dbReference type="SUPFAM" id="SSF143631">
    <property type="entry name" value="ApbE-like"/>
    <property type="match status" value="1"/>
</dbReference>
<dbReference type="GO" id="GO:0016740">
    <property type="term" value="F:transferase activity"/>
    <property type="evidence" value="ECO:0007669"/>
    <property type="project" value="UniProtKB-KW"/>
</dbReference>
<comment type="caution">
    <text evidence="13">The sequence shown here is derived from an EMBL/GenBank/DDBJ whole genome shotgun (WGS) entry which is preliminary data.</text>
</comment>
<feature type="signal peptide" evidence="12">
    <location>
        <begin position="1"/>
        <end position="35"/>
    </location>
</feature>
<dbReference type="InterPro" id="IPR019546">
    <property type="entry name" value="TAT_signal_bac_arc"/>
</dbReference>
<dbReference type="RefSeq" id="WP_265964858.1">
    <property type="nucleotide sequence ID" value="NZ_JAPEVI010000003.1"/>
</dbReference>
<dbReference type="NCBIfam" id="TIGR01409">
    <property type="entry name" value="TAT_signal_seq"/>
    <property type="match status" value="1"/>
</dbReference>
<keyword evidence="4 11" id="KW-0285">Flavoprotein</keyword>
<sequence length="335" mass="35710">MTTTYGIQKPVNRRRFLKICAAGAAALALPGSARAQASLHRWTGIALGARAEINLLHDDENTARRLFVRIEAEIERLENIFSLYRSESELARLNRNGQLAVPSLELVELLGLSQQLHLVTGGAFDPTVQPLWDYYARRAVGAAQAGEFAATRDRTGLEHVSVQADAIRFLRPGMAMTLNGIAQGFITDRITALLSANGLTDMVVDLGEITARGAAPDEVEPGQTGWPVTLRPDPHRSDAQVKLHLSDAAVASSARLGTTFDQSGTRSHILDPKSGEPVRSGLTAASVIARTAALADGLSTAALVCGEERLAIAMAGFPATRAFVVRDDGADGWLG</sequence>
<keyword evidence="7 11" id="KW-0274">FAD</keyword>
<evidence type="ECO:0000256" key="6">
    <source>
        <dbReference type="ARBA" id="ARBA00022723"/>
    </source>
</evidence>
<dbReference type="PANTHER" id="PTHR30040">
    <property type="entry name" value="THIAMINE BIOSYNTHESIS LIPOPROTEIN APBE"/>
    <property type="match status" value="1"/>
</dbReference>
<gene>
    <name evidence="13" type="ORF">ON753_20205</name>
</gene>
<evidence type="ECO:0000256" key="10">
    <source>
        <dbReference type="ARBA" id="ARBA00048540"/>
    </source>
</evidence>
<proteinExistence type="inferred from homology"/>
<dbReference type="InterPro" id="IPR003374">
    <property type="entry name" value="ApbE-like_sf"/>
</dbReference>
<evidence type="ECO:0000313" key="13">
    <source>
        <dbReference type="EMBL" id="MCX2724667.1"/>
    </source>
</evidence>
<comment type="similarity">
    <text evidence="11">Belongs to the ApbE family.</text>
</comment>